<accession>G7V883</accession>
<dbReference type="SUPFAM" id="SSF51556">
    <property type="entry name" value="Metallo-dependent hydrolases"/>
    <property type="match status" value="1"/>
</dbReference>
<keyword evidence="3" id="KW-1185">Reference proteome</keyword>
<dbReference type="Pfam" id="PF07969">
    <property type="entry name" value="Amidohydro_3"/>
    <property type="match status" value="1"/>
</dbReference>
<dbReference type="HOGENOM" id="CLU_009942_1_0_0"/>
<dbReference type="Proteomes" id="UP000005868">
    <property type="component" value="Chromosome"/>
</dbReference>
<dbReference type="PANTHER" id="PTHR22642:SF2">
    <property type="entry name" value="PROTEIN LONG AFTER FAR-RED 3"/>
    <property type="match status" value="1"/>
</dbReference>
<evidence type="ECO:0000259" key="1">
    <source>
        <dbReference type="Pfam" id="PF07969"/>
    </source>
</evidence>
<name>G7V883_THELD</name>
<dbReference type="STRING" id="580340.Tlie_1692"/>
<dbReference type="EMBL" id="CP003096">
    <property type="protein sequence ID" value="AER67414.1"/>
    <property type="molecule type" value="Genomic_DNA"/>
</dbReference>
<dbReference type="eggNOG" id="COG1574">
    <property type="taxonomic scope" value="Bacteria"/>
</dbReference>
<dbReference type="CDD" id="cd01300">
    <property type="entry name" value="YtcJ_like"/>
    <property type="match status" value="1"/>
</dbReference>
<dbReference type="SUPFAM" id="SSF51338">
    <property type="entry name" value="Composite domain of metallo-dependent hydrolases"/>
    <property type="match status" value="1"/>
</dbReference>
<dbReference type="AlphaFoldDB" id="G7V883"/>
<evidence type="ECO:0000313" key="3">
    <source>
        <dbReference type="Proteomes" id="UP000005868"/>
    </source>
</evidence>
<reference evidence="3" key="1">
    <citation type="submission" date="2011-10" db="EMBL/GenBank/DDBJ databases">
        <title>The complete genome of chromosome of Thermovirga lienii DSM 17291.</title>
        <authorList>
            <consortium name="US DOE Joint Genome Institute (JGI-PGF)"/>
            <person name="Lucas S."/>
            <person name="Copeland A."/>
            <person name="Lapidus A."/>
            <person name="Glavina del Rio T."/>
            <person name="Dalin E."/>
            <person name="Tice H."/>
            <person name="Bruce D."/>
            <person name="Goodwin L."/>
            <person name="Pitluck S."/>
            <person name="Peters L."/>
            <person name="Mikhailova N."/>
            <person name="Saunders E."/>
            <person name="Kyrpides N."/>
            <person name="Mavromatis K."/>
            <person name="Ivanova N."/>
            <person name="Last F.I."/>
            <person name="Brettin T."/>
            <person name="Detter J.C."/>
            <person name="Han C."/>
            <person name="Larimer F."/>
            <person name="Land M."/>
            <person name="Hauser L."/>
            <person name="Markowitz V."/>
            <person name="Cheng J.-F."/>
            <person name="Hugenholtz P."/>
            <person name="Woyke T."/>
            <person name="Wu D."/>
            <person name="Spring S."/>
            <person name="Schroeder M."/>
            <person name="Brambilla E.-M."/>
            <person name="Klenk H.-P."/>
            <person name="Eisen J.A."/>
        </authorList>
    </citation>
    <scope>NUCLEOTIDE SEQUENCE [LARGE SCALE GENOMIC DNA]</scope>
    <source>
        <strain evidence="3">ATCC BAA-1197 / DSM 17291 / Cas60314</strain>
    </source>
</reference>
<dbReference type="InterPro" id="IPR032466">
    <property type="entry name" value="Metal_Hydrolase"/>
</dbReference>
<sequence>MKLVLFTNGTFSTMDGSGRRVESMLVAGDRIIEVGTVWEVAAHPLAPEAQKVDLQGKRVLPGLIDTHVHFAAYAESKGAVDLSECRSISEVVDKLRAQAQNAPPGSWIRGMNFDHTQFVEKRMPTKEELDVIENPVFLTRVCFHVHSVNTKALEAAGYTGGWSIPNGVEKDANGELTGVIYEKGIDRIADAYHRAMGNTETHLDRMAQCMQEFASYGITAFNTTSAEHLGIVENFGIYQDLRRMGKLLQRVTVHYNDLPAKGMQSFFGDTMIRYGGLKLFSDGGFCAQTGAMTFDYKDRPGHKGVLNYTDKELYELVLEAQKQGVQVAIHTVGDRALEQVLDVFETVMTEVPKPYLRHRIIHCYIAKSDQRKRIASLGLIVDVQPRFLADEIDIAESGIPQEFLRDAYAWKALWHDGVLLAGGSDCPAAHPNPWLGIDAAVNRLRAKDRTPVGGWHPEQKLTLDEAIALYTKNAAKALGMFKDLGTLEPGKLADFVVLEDDPWKIDPQDLGKVRVREVYRGGERIYSAGK</sequence>
<feature type="domain" description="Amidohydrolase 3" evidence="1">
    <location>
        <begin position="52"/>
        <end position="526"/>
    </location>
</feature>
<protein>
    <submittedName>
        <fullName evidence="2">Amidohydrolase 3</fullName>
    </submittedName>
</protein>
<dbReference type="KEGG" id="tli:Tlie_1692"/>
<keyword evidence="2" id="KW-0378">Hydrolase</keyword>
<dbReference type="Gene3D" id="3.20.20.140">
    <property type="entry name" value="Metal-dependent hydrolases"/>
    <property type="match status" value="1"/>
</dbReference>
<proteinExistence type="predicted"/>
<dbReference type="GO" id="GO:0016810">
    <property type="term" value="F:hydrolase activity, acting on carbon-nitrogen (but not peptide) bonds"/>
    <property type="evidence" value="ECO:0007669"/>
    <property type="project" value="InterPro"/>
</dbReference>
<gene>
    <name evidence="2" type="ordered locus">Tlie_1692</name>
</gene>
<dbReference type="PANTHER" id="PTHR22642">
    <property type="entry name" value="IMIDAZOLONEPROPIONASE"/>
    <property type="match status" value="1"/>
</dbReference>
<dbReference type="InterPro" id="IPR033932">
    <property type="entry name" value="YtcJ-like"/>
</dbReference>
<evidence type="ECO:0000313" key="2">
    <source>
        <dbReference type="EMBL" id="AER67414.1"/>
    </source>
</evidence>
<dbReference type="InterPro" id="IPR013108">
    <property type="entry name" value="Amidohydro_3"/>
</dbReference>
<organism evidence="2 3">
    <name type="scientific">Thermovirga lienii (strain ATCC BAA-1197 / DSM 17291 / Cas60314)</name>
    <dbReference type="NCBI Taxonomy" id="580340"/>
    <lineage>
        <taxon>Bacteria</taxon>
        <taxon>Thermotogati</taxon>
        <taxon>Synergistota</taxon>
        <taxon>Synergistia</taxon>
        <taxon>Synergistales</taxon>
        <taxon>Thermovirgaceae</taxon>
        <taxon>Thermovirga</taxon>
    </lineage>
</organism>
<reference evidence="2 3" key="2">
    <citation type="journal article" date="2012" name="Stand. Genomic Sci.">
        <title>Genome sequence of the moderately thermophilic, amino-acid-degrading and sulfur-reducing bacterium Thermovirga lienii type strain (Cas60314(T)).</title>
        <authorList>
            <person name="Goker M."/>
            <person name="Saunders E."/>
            <person name="Lapidus A."/>
            <person name="Nolan M."/>
            <person name="Lucas S."/>
            <person name="Hammon N."/>
            <person name="Deshpande S."/>
            <person name="Cheng J.F."/>
            <person name="Han C."/>
            <person name="Tapia R."/>
            <person name="Goodwin L.A."/>
            <person name="Pitluck S."/>
            <person name="Liolios K."/>
            <person name="Mavromatis K."/>
            <person name="Pagani I."/>
            <person name="Ivanova N."/>
            <person name="Mikhailova N."/>
            <person name="Pati A."/>
            <person name="Chen A."/>
            <person name="Palaniappan K."/>
            <person name="Land M."/>
            <person name="Chang Y.J."/>
            <person name="Jeffries C.D."/>
            <person name="Brambilla E.M."/>
            <person name="Rohde M."/>
            <person name="Spring S."/>
            <person name="Detter J.C."/>
            <person name="Woyke T."/>
            <person name="Bristow J."/>
            <person name="Eisen J.A."/>
            <person name="Markowitz V."/>
            <person name="Hugenholtz P."/>
            <person name="Kyrpides N.C."/>
            <person name="Klenk H.P."/>
        </authorList>
    </citation>
    <scope>NUCLEOTIDE SEQUENCE [LARGE SCALE GENOMIC DNA]</scope>
    <source>
        <strain evidence="3">ATCC BAA-1197 / DSM 17291 / Cas60314</strain>
    </source>
</reference>
<dbReference type="Gene3D" id="2.30.40.10">
    <property type="entry name" value="Urease, subunit C, domain 1"/>
    <property type="match status" value="1"/>
</dbReference>
<dbReference type="OrthoDB" id="9767366at2"/>
<dbReference type="InterPro" id="IPR011059">
    <property type="entry name" value="Metal-dep_hydrolase_composite"/>
</dbReference>
<dbReference type="Gene3D" id="3.10.310.70">
    <property type="match status" value="1"/>
</dbReference>